<evidence type="ECO:0000256" key="1">
    <source>
        <dbReference type="ARBA" id="ARBA00022555"/>
    </source>
</evidence>
<keyword evidence="1 3" id="KW-0820">tRNA-binding</keyword>
<evidence type="ECO:0000256" key="2">
    <source>
        <dbReference type="ARBA" id="ARBA00022884"/>
    </source>
</evidence>
<evidence type="ECO:0000313" key="6">
    <source>
        <dbReference type="Proteomes" id="UP000728647"/>
    </source>
</evidence>
<dbReference type="InterPro" id="IPR051270">
    <property type="entry name" value="Tyrosine-tRNA_ligase_regulator"/>
</dbReference>
<evidence type="ECO:0000256" key="3">
    <source>
        <dbReference type="PROSITE-ProRule" id="PRU00209"/>
    </source>
</evidence>
<dbReference type="PROSITE" id="PS50886">
    <property type="entry name" value="TRBD"/>
    <property type="match status" value="1"/>
</dbReference>
<dbReference type="AlphaFoldDB" id="A0A8J8KE08"/>
<dbReference type="InterPro" id="IPR012340">
    <property type="entry name" value="NA-bd_OB-fold"/>
</dbReference>
<dbReference type="RefSeq" id="WP_174700990.1">
    <property type="nucleotide sequence ID" value="NZ_JABURA010000001.1"/>
</dbReference>
<dbReference type="Proteomes" id="UP000728647">
    <property type="component" value="Unassembled WGS sequence"/>
</dbReference>
<comment type="caution">
    <text evidence="5">The sequence shown here is derived from an EMBL/GenBank/DDBJ whole genome shotgun (WGS) entry which is preliminary data.</text>
</comment>
<dbReference type="PANTHER" id="PTHR11586">
    <property type="entry name" value="TRNA-AMINOACYLATION COFACTOR ARC1 FAMILY MEMBER"/>
    <property type="match status" value="1"/>
</dbReference>
<name>A0A8J8KE08_9EURY</name>
<protein>
    <submittedName>
        <fullName evidence="5">tRNA-binding protein</fullName>
    </submittedName>
</protein>
<dbReference type="OrthoDB" id="30609at2157"/>
<reference evidence="5" key="1">
    <citation type="submission" date="2020-06" db="EMBL/GenBank/DDBJ databases">
        <title>Haloterrigena sp. nov., an extremely halophilic archaeon isolated from a saline sediment.</title>
        <authorList>
            <person name="Liu B.-B."/>
        </authorList>
    </citation>
    <scope>NUCLEOTIDE SEQUENCE</scope>
    <source>
        <strain evidence="5">SYSU A121-1</strain>
    </source>
</reference>
<evidence type="ECO:0000313" key="5">
    <source>
        <dbReference type="EMBL" id="NUB89532.1"/>
    </source>
</evidence>
<dbReference type="InterPro" id="IPR002547">
    <property type="entry name" value="tRNA-bd_dom"/>
</dbReference>
<accession>A0A8J8KE08</accession>
<dbReference type="SUPFAM" id="SSF50249">
    <property type="entry name" value="Nucleic acid-binding proteins"/>
    <property type="match status" value="1"/>
</dbReference>
<dbReference type="Gene3D" id="2.40.50.140">
    <property type="entry name" value="Nucleic acid-binding proteins"/>
    <property type="match status" value="1"/>
</dbReference>
<sequence>MVESPFDVDIRVGEVLAAESFPEANKPEMTKLWIDLGGEHGEVQSAAQLDHHYGPEELEGRQVLCATNLGTVRIAGFNSEALTVGVPSDEGYPILVSPDEGVPTGGQLY</sequence>
<organism evidence="5 6">
    <name type="scientific">Haloterrigena gelatinilytica</name>
    <dbReference type="NCBI Taxonomy" id="2741724"/>
    <lineage>
        <taxon>Archaea</taxon>
        <taxon>Methanobacteriati</taxon>
        <taxon>Methanobacteriota</taxon>
        <taxon>Stenosarchaea group</taxon>
        <taxon>Halobacteria</taxon>
        <taxon>Halobacteriales</taxon>
        <taxon>Natrialbaceae</taxon>
        <taxon>Haloterrigena</taxon>
    </lineage>
</organism>
<dbReference type="PANTHER" id="PTHR11586:SF37">
    <property type="entry name" value="TRNA-BINDING DOMAIN-CONTAINING PROTEIN"/>
    <property type="match status" value="1"/>
</dbReference>
<dbReference type="EMBL" id="JABURA010000001">
    <property type="protein sequence ID" value="NUB89532.1"/>
    <property type="molecule type" value="Genomic_DNA"/>
</dbReference>
<evidence type="ECO:0000259" key="4">
    <source>
        <dbReference type="PROSITE" id="PS50886"/>
    </source>
</evidence>
<proteinExistence type="predicted"/>
<feature type="domain" description="TRNA-binding" evidence="4">
    <location>
        <begin position="4"/>
        <end position="109"/>
    </location>
</feature>
<keyword evidence="2 3" id="KW-0694">RNA-binding</keyword>
<gene>
    <name evidence="5" type="ORF">HT576_00600</name>
</gene>
<dbReference type="Pfam" id="PF01588">
    <property type="entry name" value="tRNA_bind"/>
    <property type="match status" value="1"/>
</dbReference>
<dbReference type="GO" id="GO:0000049">
    <property type="term" value="F:tRNA binding"/>
    <property type="evidence" value="ECO:0007669"/>
    <property type="project" value="UniProtKB-UniRule"/>
</dbReference>